<dbReference type="PANTHER" id="PTHR17490:SF16">
    <property type="entry name" value="THREONYLCARBAMOYL-AMP SYNTHASE"/>
    <property type="match status" value="1"/>
</dbReference>
<dbReference type="Proteomes" id="UP000230767">
    <property type="component" value="Unassembled WGS sequence"/>
</dbReference>
<evidence type="ECO:0000259" key="12">
    <source>
        <dbReference type="PROSITE" id="PS51163"/>
    </source>
</evidence>
<dbReference type="GO" id="GO:0006450">
    <property type="term" value="P:regulation of translational fidelity"/>
    <property type="evidence" value="ECO:0007669"/>
    <property type="project" value="TreeGrafter"/>
</dbReference>
<dbReference type="GO" id="GO:0003725">
    <property type="term" value="F:double-stranded RNA binding"/>
    <property type="evidence" value="ECO:0007669"/>
    <property type="project" value="InterPro"/>
</dbReference>
<comment type="similarity">
    <text evidence="2">Belongs to the SUA5 family.</text>
</comment>
<dbReference type="InterPro" id="IPR006070">
    <property type="entry name" value="Sua5-like_dom"/>
</dbReference>
<evidence type="ECO:0000256" key="6">
    <source>
        <dbReference type="ARBA" id="ARBA00022694"/>
    </source>
</evidence>
<keyword evidence="9" id="KW-0067">ATP-binding</keyword>
<dbReference type="InterPro" id="IPR050156">
    <property type="entry name" value="TC-AMP_synthase_SUA5"/>
</dbReference>
<comment type="catalytic activity">
    <reaction evidence="11">
        <text>L-threonine + hydrogencarbonate + ATP = L-threonylcarbamoyladenylate + diphosphate + H2O</text>
        <dbReference type="Rhea" id="RHEA:36407"/>
        <dbReference type="ChEBI" id="CHEBI:15377"/>
        <dbReference type="ChEBI" id="CHEBI:17544"/>
        <dbReference type="ChEBI" id="CHEBI:30616"/>
        <dbReference type="ChEBI" id="CHEBI:33019"/>
        <dbReference type="ChEBI" id="CHEBI:57926"/>
        <dbReference type="ChEBI" id="CHEBI:73682"/>
        <dbReference type="EC" id="2.7.7.87"/>
    </reaction>
</comment>
<keyword evidence="5" id="KW-0808">Transferase</keyword>
<evidence type="ECO:0000256" key="5">
    <source>
        <dbReference type="ARBA" id="ARBA00022679"/>
    </source>
</evidence>
<dbReference type="NCBIfam" id="TIGR00057">
    <property type="entry name" value="L-threonylcarbamoyladenylate synthase"/>
    <property type="match status" value="1"/>
</dbReference>
<comment type="caution">
    <text evidence="13">The sequence shown here is derived from an EMBL/GenBank/DDBJ whole genome shotgun (WGS) entry which is preliminary data.</text>
</comment>
<evidence type="ECO:0000256" key="3">
    <source>
        <dbReference type="ARBA" id="ARBA00012584"/>
    </source>
</evidence>
<dbReference type="Pfam" id="PF01300">
    <property type="entry name" value="Sua5_yciO_yrdC"/>
    <property type="match status" value="1"/>
</dbReference>
<evidence type="ECO:0000256" key="2">
    <source>
        <dbReference type="ARBA" id="ARBA00007663"/>
    </source>
</evidence>
<dbReference type="GO" id="GO:0000049">
    <property type="term" value="F:tRNA binding"/>
    <property type="evidence" value="ECO:0007669"/>
    <property type="project" value="TreeGrafter"/>
</dbReference>
<dbReference type="InterPro" id="IPR017945">
    <property type="entry name" value="DHBP_synth_RibB-like_a/b_dom"/>
</dbReference>
<dbReference type="GO" id="GO:0008033">
    <property type="term" value="P:tRNA processing"/>
    <property type="evidence" value="ECO:0007669"/>
    <property type="project" value="UniProtKB-KW"/>
</dbReference>
<accession>A0A2M7R5H9</accession>
<evidence type="ECO:0000256" key="11">
    <source>
        <dbReference type="ARBA" id="ARBA00048366"/>
    </source>
</evidence>
<dbReference type="EMBL" id="PFLW01000078">
    <property type="protein sequence ID" value="PIY88598.1"/>
    <property type="molecule type" value="Genomic_DNA"/>
</dbReference>
<evidence type="ECO:0000256" key="8">
    <source>
        <dbReference type="ARBA" id="ARBA00022741"/>
    </source>
</evidence>
<evidence type="ECO:0000256" key="4">
    <source>
        <dbReference type="ARBA" id="ARBA00022490"/>
    </source>
</evidence>
<organism evidence="13 14">
    <name type="scientific">Candidatus Nealsonbacteria bacterium CG_4_10_14_0_8_um_filter_37_14</name>
    <dbReference type="NCBI Taxonomy" id="1974684"/>
    <lineage>
        <taxon>Bacteria</taxon>
        <taxon>Candidatus Nealsoniibacteriota</taxon>
    </lineage>
</organism>
<comment type="subcellular location">
    <subcellularLocation>
        <location evidence="1">Cytoplasm</location>
    </subcellularLocation>
</comment>
<reference evidence="14" key="1">
    <citation type="submission" date="2017-09" db="EMBL/GenBank/DDBJ databases">
        <title>Depth-based differentiation of microbial function through sediment-hosted aquifers and enrichment of novel symbionts in the deep terrestrial subsurface.</title>
        <authorList>
            <person name="Probst A.J."/>
            <person name="Ladd B."/>
            <person name="Jarett J.K."/>
            <person name="Geller-Mcgrath D.E."/>
            <person name="Sieber C.M.K."/>
            <person name="Emerson J.B."/>
            <person name="Anantharaman K."/>
            <person name="Thomas B.C."/>
            <person name="Malmstrom R."/>
            <person name="Stieglmeier M."/>
            <person name="Klingl A."/>
            <person name="Woyke T."/>
            <person name="Ryan C.M."/>
            <person name="Banfield J.F."/>
        </authorList>
    </citation>
    <scope>NUCLEOTIDE SEQUENCE [LARGE SCALE GENOMIC DNA]</scope>
</reference>
<dbReference type="GO" id="GO:0061710">
    <property type="term" value="F:L-threonylcarbamoyladenylate synthase"/>
    <property type="evidence" value="ECO:0007669"/>
    <property type="project" value="UniProtKB-EC"/>
</dbReference>
<protein>
    <recommendedName>
        <fullName evidence="10">L-threonylcarbamoyladenylate synthase</fullName>
        <ecNumber evidence="3">2.7.7.87</ecNumber>
    </recommendedName>
    <alternativeName>
        <fullName evidence="10">L-threonylcarbamoyladenylate synthase</fullName>
    </alternativeName>
</protein>
<dbReference type="PANTHER" id="PTHR17490">
    <property type="entry name" value="SUA5"/>
    <property type="match status" value="1"/>
</dbReference>
<dbReference type="EC" id="2.7.7.87" evidence="3"/>
<keyword evidence="8" id="KW-0547">Nucleotide-binding</keyword>
<evidence type="ECO:0000256" key="9">
    <source>
        <dbReference type="ARBA" id="ARBA00022840"/>
    </source>
</evidence>
<dbReference type="SUPFAM" id="SSF55821">
    <property type="entry name" value="YrdC/RibB"/>
    <property type="match status" value="1"/>
</dbReference>
<evidence type="ECO:0000256" key="1">
    <source>
        <dbReference type="ARBA" id="ARBA00004496"/>
    </source>
</evidence>
<dbReference type="GO" id="GO:0005737">
    <property type="term" value="C:cytoplasm"/>
    <property type="evidence" value="ECO:0007669"/>
    <property type="project" value="UniProtKB-SubCell"/>
</dbReference>
<dbReference type="AlphaFoldDB" id="A0A2M7R5H9"/>
<evidence type="ECO:0000313" key="14">
    <source>
        <dbReference type="Proteomes" id="UP000230767"/>
    </source>
</evidence>
<gene>
    <name evidence="13" type="ORF">COY73_03275</name>
</gene>
<keyword evidence="4" id="KW-0963">Cytoplasm</keyword>
<dbReference type="GO" id="GO:0005524">
    <property type="term" value="F:ATP binding"/>
    <property type="evidence" value="ECO:0007669"/>
    <property type="project" value="UniProtKB-KW"/>
</dbReference>
<sequence>MKRLQLTQKSHQEILKITTRSIKKGEIIVCPTDTVYGLCCDALNKKAVKRIFTIKKRPKGKPLPIFVKDIKMARKFAKIDKNQEKFLKNPKITLVLEIRNKKNFPKGIVSQDNKIGIRAPNYNFLNVLLKKLNLPLAETSANISGKPASTKIKEVLKQFKNQKHQPDLIIDAGNLKKAKPSKVIDLTGSKPRILRK</sequence>
<evidence type="ECO:0000256" key="7">
    <source>
        <dbReference type="ARBA" id="ARBA00022695"/>
    </source>
</evidence>
<dbReference type="Gene3D" id="3.90.870.10">
    <property type="entry name" value="DHBP synthase"/>
    <property type="match status" value="1"/>
</dbReference>
<dbReference type="PROSITE" id="PS51163">
    <property type="entry name" value="YRDC"/>
    <property type="match status" value="1"/>
</dbReference>
<name>A0A2M7R5H9_9BACT</name>
<feature type="domain" description="YrdC-like" evidence="12">
    <location>
        <begin position="12"/>
        <end position="196"/>
    </location>
</feature>
<evidence type="ECO:0000256" key="10">
    <source>
        <dbReference type="ARBA" id="ARBA00029774"/>
    </source>
</evidence>
<proteinExistence type="inferred from homology"/>
<keyword evidence="7" id="KW-0548">Nucleotidyltransferase</keyword>
<keyword evidence="6" id="KW-0819">tRNA processing</keyword>
<evidence type="ECO:0000313" key="13">
    <source>
        <dbReference type="EMBL" id="PIY88598.1"/>
    </source>
</evidence>